<dbReference type="GO" id="GO:0055052">
    <property type="term" value="C:ATP-binding cassette (ABC) transporter complex, substrate-binding subunit-containing"/>
    <property type="evidence" value="ECO:0007669"/>
    <property type="project" value="TreeGrafter"/>
</dbReference>
<comment type="similarity">
    <text evidence="1">Belongs to the bacterial solute-binding protein 1 family.</text>
</comment>
<dbReference type="Gene3D" id="3.40.190.10">
    <property type="entry name" value="Periplasmic binding protein-like II"/>
    <property type="match status" value="1"/>
</dbReference>
<dbReference type="GO" id="GO:0042956">
    <property type="term" value="P:maltodextrin transmembrane transport"/>
    <property type="evidence" value="ECO:0007669"/>
    <property type="project" value="TreeGrafter"/>
</dbReference>
<dbReference type="SUPFAM" id="SSF53850">
    <property type="entry name" value="Periplasmic binding protein-like II"/>
    <property type="match status" value="1"/>
</dbReference>
<sequence length="446" mass="48303">MAPLPSRRDVLRATGLLAAAGAVGGSLSGCAEQLQSGFTGTAPSADVLTYWNLLGGGDGVRMQEMEDVYRKQRPDVDLRAVTLTWGNPYYTKLSLATLGAQPPDVAISHLTRVPTLVAAGLLQPFEPEDIARHGMSKDKFVQRAIDRATIDGKIYAIPLDTHPFVMFYNTKVCEKAGLLADDGSLKPIDSEDALVEAMHKAKEVTKGWGGALASVADVATPWRFFFSVYGQLGGKLLMGTSPDEILEPDKAIRAAKLMRRLTVEEKVMPTDIDYGGAVALFANGRSGFFFQGEWEVSTFKDAKMAFSMTKFPNLMGGKYAVQADSHTFVLPGQEPYERRRLDLVLDFIRSMLDQSITWAEGGHVPTWLPVQDSAKYRKIKPQSNYASAAESAVYDPAAWYSGSGSNFEMVAGSALGGVLSGRTQPEAAIHQIQVGISKMARTPAPV</sequence>
<dbReference type="PROSITE" id="PS51257">
    <property type="entry name" value="PROKAR_LIPOPROTEIN"/>
    <property type="match status" value="1"/>
</dbReference>
<dbReference type="PANTHER" id="PTHR30061">
    <property type="entry name" value="MALTOSE-BINDING PERIPLASMIC PROTEIN"/>
    <property type="match status" value="1"/>
</dbReference>
<keyword evidence="3" id="KW-0732">Signal</keyword>
<keyword evidence="2" id="KW-0813">Transport</keyword>
<gene>
    <name evidence="4" type="ORF">SAMN04489717_0394</name>
</gene>
<dbReference type="RefSeq" id="WP_092649994.1">
    <property type="nucleotide sequence ID" value="NZ_LT629732.1"/>
</dbReference>
<keyword evidence="5" id="KW-1185">Reference proteome</keyword>
<dbReference type="GO" id="GO:0015768">
    <property type="term" value="P:maltose transport"/>
    <property type="evidence" value="ECO:0007669"/>
    <property type="project" value="TreeGrafter"/>
</dbReference>
<dbReference type="AlphaFoldDB" id="A0A1H1LLU8"/>
<evidence type="ECO:0000313" key="5">
    <source>
        <dbReference type="Proteomes" id="UP000198983"/>
    </source>
</evidence>
<evidence type="ECO:0000256" key="1">
    <source>
        <dbReference type="ARBA" id="ARBA00008520"/>
    </source>
</evidence>
<protein>
    <submittedName>
        <fullName evidence="4">Carbohydrate ABC transporter substrate-binding protein, CUT1 family</fullName>
    </submittedName>
</protein>
<dbReference type="OrthoDB" id="4393730at2"/>
<dbReference type="PANTHER" id="PTHR30061:SF50">
    <property type="entry name" value="MALTOSE_MALTODEXTRIN-BINDING PERIPLASMIC PROTEIN"/>
    <property type="match status" value="1"/>
</dbReference>
<organism evidence="4 5">
    <name type="scientific">Actinopolymorpha singaporensis</name>
    <dbReference type="NCBI Taxonomy" id="117157"/>
    <lineage>
        <taxon>Bacteria</taxon>
        <taxon>Bacillati</taxon>
        <taxon>Actinomycetota</taxon>
        <taxon>Actinomycetes</taxon>
        <taxon>Propionibacteriales</taxon>
        <taxon>Actinopolymorphaceae</taxon>
        <taxon>Actinopolymorpha</taxon>
    </lineage>
</organism>
<evidence type="ECO:0000256" key="3">
    <source>
        <dbReference type="ARBA" id="ARBA00022729"/>
    </source>
</evidence>
<dbReference type="STRING" id="117157.SAMN04489717_0394"/>
<dbReference type="EMBL" id="LT629732">
    <property type="protein sequence ID" value="SDR75025.1"/>
    <property type="molecule type" value="Genomic_DNA"/>
</dbReference>
<proteinExistence type="inferred from homology"/>
<dbReference type="Pfam" id="PF13416">
    <property type="entry name" value="SBP_bac_8"/>
    <property type="match status" value="1"/>
</dbReference>
<accession>A0A1H1LLU8</accession>
<dbReference type="Proteomes" id="UP000198983">
    <property type="component" value="Chromosome I"/>
</dbReference>
<dbReference type="InterPro" id="IPR006059">
    <property type="entry name" value="SBP"/>
</dbReference>
<dbReference type="InterPro" id="IPR006311">
    <property type="entry name" value="TAT_signal"/>
</dbReference>
<name>A0A1H1LLU8_9ACTN</name>
<evidence type="ECO:0000256" key="2">
    <source>
        <dbReference type="ARBA" id="ARBA00022448"/>
    </source>
</evidence>
<dbReference type="GO" id="GO:1901982">
    <property type="term" value="F:maltose binding"/>
    <property type="evidence" value="ECO:0007669"/>
    <property type="project" value="TreeGrafter"/>
</dbReference>
<reference evidence="4 5" key="1">
    <citation type="submission" date="2016-10" db="EMBL/GenBank/DDBJ databases">
        <authorList>
            <person name="de Groot N.N."/>
        </authorList>
    </citation>
    <scope>NUCLEOTIDE SEQUENCE [LARGE SCALE GENOMIC DNA]</scope>
    <source>
        <strain evidence="4 5">DSM 22024</strain>
    </source>
</reference>
<evidence type="ECO:0000313" key="4">
    <source>
        <dbReference type="EMBL" id="SDR75025.1"/>
    </source>
</evidence>
<dbReference type="PROSITE" id="PS51318">
    <property type="entry name" value="TAT"/>
    <property type="match status" value="1"/>
</dbReference>